<organism evidence="1 2">
    <name type="scientific">Phlebia brevispora</name>
    <dbReference type="NCBI Taxonomy" id="194682"/>
    <lineage>
        <taxon>Eukaryota</taxon>
        <taxon>Fungi</taxon>
        <taxon>Dikarya</taxon>
        <taxon>Basidiomycota</taxon>
        <taxon>Agaricomycotina</taxon>
        <taxon>Agaricomycetes</taxon>
        <taxon>Polyporales</taxon>
        <taxon>Meruliaceae</taxon>
        <taxon>Phlebia</taxon>
    </lineage>
</organism>
<dbReference type="Proteomes" id="UP001148662">
    <property type="component" value="Unassembled WGS sequence"/>
</dbReference>
<proteinExistence type="predicted"/>
<evidence type="ECO:0000313" key="1">
    <source>
        <dbReference type="EMBL" id="KAJ3559805.1"/>
    </source>
</evidence>
<sequence>MDTTQLYSSQHPAAPQSLNISSHLPYEPTPSALPTAGACIPGPHVDSSLICSSLTLGMYDRGVPRPSPPSPTRSVLPPPASCIFPGQRYADAGPQMGDDESLGGACLGGWRDNVKQEEGDDIEPAVGTPAATNFITTLYRLLEDESLSHIIHWGKRSDVFVIQDVNAFTIDVIPRNFKHSNFASFVRQLNKYDFHKGLVPSGYSDPGAPLISTADGSNNHGPNSWAFRHPDFRAGRPDILQNIRRKGPHSMKRSPRQKQPTLPPLTLSDIAALDKLQAQVERMSRDQNKMIAHIQNIETEYVSVVDGIVNLQKSLQCQDETMRQLVEYALQHQNGGILQ</sequence>
<comment type="caution">
    <text evidence="1">The sequence shown here is derived from an EMBL/GenBank/DDBJ whole genome shotgun (WGS) entry which is preliminary data.</text>
</comment>
<reference evidence="1" key="1">
    <citation type="submission" date="2022-07" db="EMBL/GenBank/DDBJ databases">
        <title>Genome Sequence of Phlebia brevispora.</title>
        <authorList>
            <person name="Buettner E."/>
        </authorList>
    </citation>
    <scope>NUCLEOTIDE SEQUENCE</scope>
    <source>
        <strain evidence="1">MPL23</strain>
    </source>
</reference>
<gene>
    <name evidence="1" type="ORF">NM688_g112</name>
</gene>
<name>A0ACC1TF91_9APHY</name>
<evidence type="ECO:0000313" key="2">
    <source>
        <dbReference type="Proteomes" id="UP001148662"/>
    </source>
</evidence>
<accession>A0ACC1TF91</accession>
<protein>
    <submittedName>
        <fullName evidence="1">Uncharacterized protein</fullName>
    </submittedName>
</protein>
<dbReference type="EMBL" id="JANHOG010000008">
    <property type="protein sequence ID" value="KAJ3559805.1"/>
    <property type="molecule type" value="Genomic_DNA"/>
</dbReference>
<keyword evidence="2" id="KW-1185">Reference proteome</keyword>